<evidence type="ECO:0000313" key="3">
    <source>
        <dbReference type="EMBL" id="TVY59450.1"/>
    </source>
</evidence>
<evidence type="ECO:0000313" key="4">
    <source>
        <dbReference type="Proteomes" id="UP000481288"/>
    </source>
</evidence>
<proteinExistence type="predicted"/>
<feature type="domain" description="SRR1-like" evidence="2">
    <location>
        <begin position="101"/>
        <end position="271"/>
    </location>
</feature>
<dbReference type="OrthoDB" id="5318346at2759"/>
<dbReference type="AlphaFoldDB" id="A0A7D8YSA3"/>
<sequence length="279" mass="31807">MPHTNRKKKSSPTTAPGEQKKKVVVHTKRKEVLDEEGWVHVVDTPRTRRSIVSKGAKSLHAGDFELDGVQYINRTLDEMREEFKYWKKSWEADIASVELKKALEGRGEGGVKKCVVLGLGSLQSARREGRRASFTQLAALETLLSIFGLSLRAIRREKIPAVFQEPQFTDTDKQLLRELGYEVVEDPTAFGDIEENSLVYAIHCYADVYKKISEQKRPAIFIGTDVENSGRFTLSETAEVTAKALDEMVKQYEAIDFPQIRHDFSDTKIYWRKNEEAKP</sequence>
<dbReference type="PANTHER" id="PTHR42080">
    <property type="entry name" value="SRR1 DOMAIN-CONTAINING PROTEIN"/>
    <property type="match status" value="1"/>
</dbReference>
<evidence type="ECO:0000259" key="2">
    <source>
        <dbReference type="Pfam" id="PF07985"/>
    </source>
</evidence>
<reference evidence="3 4" key="1">
    <citation type="submission" date="2018-05" db="EMBL/GenBank/DDBJ databases">
        <title>Whole genome sequencing for identification of molecular markers to develop diagnostic detection tools for the regulated plant pathogen Lachnellula willkommii.</title>
        <authorList>
            <person name="Giroux E."/>
            <person name="Bilodeau G."/>
        </authorList>
    </citation>
    <scope>NUCLEOTIDE SEQUENCE [LARGE SCALE GENOMIC DNA]</scope>
    <source>
        <strain evidence="3 4">CBS 625.97</strain>
    </source>
</reference>
<dbReference type="PANTHER" id="PTHR42080:SF1">
    <property type="entry name" value="SRR1-LIKE DOMAIN-CONTAINING PROTEIN"/>
    <property type="match status" value="1"/>
</dbReference>
<feature type="compositionally biased region" description="Basic residues" evidence="1">
    <location>
        <begin position="1"/>
        <end position="10"/>
    </location>
</feature>
<accession>A0A7D8YSA3</accession>
<name>A0A7D8YSA3_9HELO</name>
<dbReference type="Pfam" id="PF07985">
    <property type="entry name" value="SRR1"/>
    <property type="match status" value="1"/>
</dbReference>
<dbReference type="Proteomes" id="UP000481288">
    <property type="component" value="Unassembled WGS sequence"/>
</dbReference>
<organism evidence="3 4">
    <name type="scientific">Lachnellula cervina</name>
    <dbReference type="NCBI Taxonomy" id="1316786"/>
    <lineage>
        <taxon>Eukaryota</taxon>
        <taxon>Fungi</taxon>
        <taxon>Dikarya</taxon>
        <taxon>Ascomycota</taxon>
        <taxon>Pezizomycotina</taxon>
        <taxon>Leotiomycetes</taxon>
        <taxon>Helotiales</taxon>
        <taxon>Lachnaceae</taxon>
        <taxon>Lachnellula</taxon>
    </lineage>
</organism>
<feature type="region of interest" description="Disordered" evidence="1">
    <location>
        <begin position="1"/>
        <end position="25"/>
    </location>
</feature>
<comment type="caution">
    <text evidence="3">The sequence shown here is derived from an EMBL/GenBank/DDBJ whole genome shotgun (WGS) entry which is preliminary data.</text>
</comment>
<protein>
    <recommendedName>
        <fullName evidence="2">SRR1-like domain-containing protein</fullName>
    </recommendedName>
</protein>
<gene>
    <name evidence="3" type="ORF">LCER1_G000033</name>
</gene>
<keyword evidence="4" id="KW-1185">Reference proteome</keyword>
<dbReference type="InterPro" id="IPR012942">
    <property type="entry name" value="SRR1-like"/>
</dbReference>
<evidence type="ECO:0000256" key="1">
    <source>
        <dbReference type="SAM" id="MobiDB-lite"/>
    </source>
</evidence>
<dbReference type="EMBL" id="QGMG01000002">
    <property type="protein sequence ID" value="TVY59450.1"/>
    <property type="molecule type" value="Genomic_DNA"/>
</dbReference>